<dbReference type="RefSeq" id="XP_044554433.1">
    <property type="nucleotide sequence ID" value="XM_044686900.1"/>
</dbReference>
<accession>A0AA88H2M8</accession>
<comment type="caution">
    <text evidence="2">The sequence shown here is derived from an EMBL/GenBank/DDBJ whole genome shotgun (WGS) entry which is preliminary data.</text>
</comment>
<dbReference type="Proteomes" id="UP000816034">
    <property type="component" value="Unassembled WGS sequence"/>
</dbReference>
<keyword evidence="1" id="KW-0472">Membrane</keyword>
<dbReference type="GeneID" id="68103718"/>
<gene>
    <name evidence="2" type="ORF">C9374_011264</name>
</gene>
<dbReference type="AlphaFoldDB" id="A0AA88H2M8"/>
<evidence type="ECO:0000313" key="2">
    <source>
        <dbReference type="EMBL" id="KAG2392539.1"/>
    </source>
</evidence>
<feature type="transmembrane region" description="Helical" evidence="1">
    <location>
        <begin position="73"/>
        <end position="89"/>
    </location>
</feature>
<organism evidence="2 3">
    <name type="scientific">Naegleria lovaniensis</name>
    <name type="common">Amoeba</name>
    <dbReference type="NCBI Taxonomy" id="51637"/>
    <lineage>
        <taxon>Eukaryota</taxon>
        <taxon>Discoba</taxon>
        <taxon>Heterolobosea</taxon>
        <taxon>Tetramitia</taxon>
        <taxon>Eutetramitia</taxon>
        <taxon>Vahlkampfiidae</taxon>
        <taxon>Naegleria</taxon>
    </lineage>
</organism>
<keyword evidence="1" id="KW-0812">Transmembrane</keyword>
<keyword evidence="3" id="KW-1185">Reference proteome</keyword>
<feature type="transmembrane region" description="Helical" evidence="1">
    <location>
        <begin position="44"/>
        <end position="61"/>
    </location>
</feature>
<proteinExistence type="predicted"/>
<protein>
    <submittedName>
        <fullName evidence="2">Uncharacterized protein</fullName>
    </submittedName>
</protein>
<name>A0AA88H2M8_NAELO</name>
<evidence type="ECO:0000313" key="3">
    <source>
        <dbReference type="Proteomes" id="UP000816034"/>
    </source>
</evidence>
<dbReference type="EMBL" id="PYSW02000004">
    <property type="protein sequence ID" value="KAG2392539.1"/>
    <property type="molecule type" value="Genomic_DNA"/>
</dbReference>
<feature type="transmembrane region" description="Helical" evidence="1">
    <location>
        <begin position="267"/>
        <end position="288"/>
    </location>
</feature>
<reference evidence="2 3" key="1">
    <citation type="journal article" date="2018" name="BMC Genomics">
        <title>The genome of Naegleria lovaniensis, the basis for a comparative approach to unravel pathogenicity factors of the human pathogenic amoeba N. fowleri.</title>
        <authorList>
            <person name="Liechti N."/>
            <person name="Schurch N."/>
            <person name="Bruggmann R."/>
            <person name="Wittwer M."/>
        </authorList>
    </citation>
    <scope>NUCLEOTIDE SEQUENCE [LARGE SCALE GENOMIC DNA]</scope>
    <source>
        <strain evidence="2 3">ATCC 30569</strain>
    </source>
</reference>
<sequence>MSAYFFTREIGRLIACHTLFSFFSHVFNEGAILLSMELLLGKLITRVLLVYMAVLGVRDALRFRKLSFKSVTFHRWLLLSFSLWYLVIIKERIIREEYDQNIKNKWFPDVYYMKEHDVYIDFTYRNNAVAIGGKTSVVFPKKTSLWDYASTFLFSSHNWPPNALNALVSHEKGHNATFIAMVAVQMWILCFCYENVKWYFFPFVFVVGNTMSGWFFELVADSNVLHLQGIELMSVLGLDEDHFGSLGVNSHPPIFLRKLTYQTDRLLWKYCFQYLNYLVGIYTLFWFWSTEGWKKSPILAHS</sequence>
<keyword evidence="1" id="KW-1133">Transmembrane helix</keyword>
<evidence type="ECO:0000256" key="1">
    <source>
        <dbReference type="SAM" id="Phobius"/>
    </source>
</evidence>